<dbReference type="AlphaFoldDB" id="A0A563VIY7"/>
<organism evidence="3 4">
    <name type="scientific">Hyella patelloides LEGE 07179</name>
    <dbReference type="NCBI Taxonomy" id="945734"/>
    <lineage>
        <taxon>Bacteria</taxon>
        <taxon>Bacillati</taxon>
        <taxon>Cyanobacteriota</taxon>
        <taxon>Cyanophyceae</taxon>
        <taxon>Pleurocapsales</taxon>
        <taxon>Hyellaceae</taxon>
        <taxon>Hyella</taxon>
    </lineage>
</organism>
<keyword evidence="1" id="KW-0472">Membrane</keyword>
<feature type="transmembrane region" description="Helical" evidence="1">
    <location>
        <begin position="88"/>
        <end position="105"/>
    </location>
</feature>
<sequence length="179" mass="20160">MIWCWEDVTTSVRDNIAYGLDNIAESAIIKVAKQANAWEFIQELPQGMDTILGDRGVRLSGGQRQRIAIARAILRDPEILILDEATSALDYLAVWALILLFMMYLKFSQDIKFLLAKLAISPIAIAKILQETAEVRSRISNLFEFQNVDVCLDRMRKVILSLVSKATFSLSNLIILATE</sequence>
<keyword evidence="1" id="KW-0812">Transmembrane</keyword>
<dbReference type="PANTHER" id="PTHR43394">
    <property type="entry name" value="ATP-DEPENDENT PERMEASE MDL1, MITOCHONDRIAL"/>
    <property type="match status" value="1"/>
</dbReference>
<evidence type="ECO:0000313" key="3">
    <source>
        <dbReference type="EMBL" id="VEP11416.1"/>
    </source>
</evidence>
<proteinExistence type="predicted"/>
<dbReference type="InterPro" id="IPR039421">
    <property type="entry name" value="Type_1_exporter"/>
</dbReference>
<dbReference type="GO" id="GO:0015421">
    <property type="term" value="F:ABC-type oligopeptide transporter activity"/>
    <property type="evidence" value="ECO:0007669"/>
    <property type="project" value="TreeGrafter"/>
</dbReference>
<dbReference type="OrthoDB" id="9769115at2"/>
<dbReference type="Proteomes" id="UP000320055">
    <property type="component" value="Unassembled WGS sequence"/>
</dbReference>
<accession>A0A563VIY7</accession>
<dbReference type="EMBL" id="CAACVJ010000006">
    <property type="protein sequence ID" value="VEP11416.1"/>
    <property type="molecule type" value="Genomic_DNA"/>
</dbReference>
<dbReference type="Pfam" id="PF00005">
    <property type="entry name" value="ABC_tran"/>
    <property type="match status" value="1"/>
</dbReference>
<keyword evidence="1" id="KW-1133">Transmembrane helix</keyword>
<name>A0A563VIY7_9CYAN</name>
<dbReference type="GO" id="GO:0016887">
    <property type="term" value="F:ATP hydrolysis activity"/>
    <property type="evidence" value="ECO:0007669"/>
    <property type="project" value="InterPro"/>
</dbReference>
<dbReference type="GO" id="GO:0005524">
    <property type="term" value="F:ATP binding"/>
    <property type="evidence" value="ECO:0007669"/>
    <property type="project" value="InterPro"/>
</dbReference>
<feature type="domain" description="ABC transporter" evidence="2">
    <location>
        <begin position="10"/>
        <end position="87"/>
    </location>
</feature>
<reference evidence="3 4" key="1">
    <citation type="submission" date="2019-01" db="EMBL/GenBank/DDBJ databases">
        <authorList>
            <person name="Brito A."/>
        </authorList>
    </citation>
    <scope>NUCLEOTIDE SEQUENCE [LARGE SCALE GENOMIC DNA]</scope>
    <source>
        <strain evidence="3">1</strain>
    </source>
</reference>
<evidence type="ECO:0000256" key="1">
    <source>
        <dbReference type="SAM" id="Phobius"/>
    </source>
</evidence>
<dbReference type="InterPro" id="IPR027417">
    <property type="entry name" value="P-loop_NTPase"/>
</dbReference>
<dbReference type="Gene3D" id="3.40.50.300">
    <property type="entry name" value="P-loop containing nucleotide triphosphate hydrolases"/>
    <property type="match status" value="1"/>
</dbReference>
<evidence type="ECO:0000259" key="2">
    <source>
        <dbReference type="Pfam" id="PF00005"/>
    </source>
</evidence>
<dbReference type="InterPro" id="IPR003439">
    <property type="entry name" value="ABC_transporter-like_ATP-bd"/>
</dbReference>
<evidence type="ECO:0000313" key="4">
    <source>
        <dbReference type="Proteomes" id="UP000320055"/>
    </source>
</evidence>
<dbReference type="SUPFAM" id="SSF52540">
    <property type="entry name" value="P-loop containing nucleoside triphosphate hydrolases"/>
    <property type="match status" value="1"/>
</dbReference>
<keyword evidence="4" id="KW-1185">Reference proteome</keyword>
<protein>
    <recommendedName>
        <fullName evidence="2">ABC transporter domain-containing protein</fullName>
    </recommendedName>
</protein>
<gene>
    <name evidence="3" type="ORF">H1P_1030015</name>
</gene>
<dbReference type="PANTHER" id="PTHR43394:SF1">
    <property type="entry name" value="ATP-BINDING CASSETTE SUB-FAMILY B MEMBER 10, MITOCHONDRIAL"/>
    <property type="match status" value="1"/>
</dbReference>